<organism evidence="2 3">
    <name type="scientific">Apibacter adventoris</name>
    <dbReference type="NCBI Taxonomy" id="1679466"/>
    <lineage>
        <taxon>Bacteria</taxon>
        <taxon>Pseudomonadati</taxon>
        <taxon>Bacteroidota</taxon>
        <taxon>Flavobacteriia</taxon>
        <taxon>Flavobacteriales</taxon>
        <taxon>Weeksellaceae</taxon>
        <taxon>Apibacter</taxon>
    </lineage>
</organism>
<dbReference type="InterPro" id="IPR005151">
    <property type="entry name" value="Tail-specific_protease"/>
</dbReference>
<dbReference type="SMART" id="SM00245">
    <property type="entry name" value="TSPc"/>
    <property type="match status" value="1"/>
</dbReference>
<dbReference type="OrthoDB" id="5379939at2"/>
<evidence type="ECO:0000259" key="1">
    <source>
        <dbReference type="SMART" id="SM00245"/>
    </source>
</evidence>
<evidence type="ECO:0000313" key="3">
    <source>
        <dbReference type="Proteomes" id="UP000238042"/>
    </source>
</evidence>
<dbReference type="InterPro" id="IPR029045">
    <property type="entry name" value="ClpP/crotonase-like_dom_sf"/>
</dbReference>
<dbReference type="GO" id="GO:0006508">
    <property type="term" value="P:proteolysis"/>
    <property type="evidence" value="ECO:0007669"/>
    <property type="project" value="InterPro"/>
</dbReference>
<dbReference type="EMBL" id="PSZM01000040">
    <property type="protein sequence ID" value="PQL91799.1"/>
    <property type="molecule type" value="Genomic_DNA"/>
</dbReference>
<dbReference type="AlphaFoldDB" id="A0A2S8AB34"/>
<keyword evidence="3" id="KW-1185">Reference proteome</keyword>
<dbReference type="Pfam" id="PF03572">
    <property type="entry name" value="Peptidase_S41"/>
    <property type="match status" value="1"/>
</dbReference>
<sequence>MFKELNSNILYLNLDKITKYQFYQQYDKIKSFHKIILDLRGYPNKGVREMLTNFFPNKFFNDVFFKPLIKEPELRGAEWKGGRWLYKLTDSLQAKIILLVDERCISYAESVTSYLKENKFVTILGHSTAGANGNVNRIKLADNFFMTFTGMKVKNPDGSQFFTKGVQPDIYIDYTIEGIKQGKDPFIEKAVEVLNK</sequence>
<name>A0A2S8AB34_9FLAO</name>
<accession>A0A2S8AB34</accession>
<protein>
    <recommendedName>
        <fullName evidence="1">Tail specific protease domain-containing protein</fullName>
    </recommendedName>
</protein>
<reference evidence="2 3" key="1">
    <citation type="submission" date="2018-02" db="EMBL/GenBank/DDBJ databases">
        <title>Genome sequences of Apibacter spp., gut symbionts of Asian honey bees.</title>
        <authorList>
            <person name="Kwong W.K."/>
            <person name="Steele M.I."/>
            <person name="Moran N.A."/>
        </authorList>
    </citation>
    <scope>NUCLEOTIDE SEQUENCE [LARGE SCALE GENOMIC DNA]</scope>
    <source>
        <strain evidence="3">wkB301</strain>
    </source>
</reference>
<evidence type="ECO:0000313" key="2">
    <source>
        <dbReference type="EMBL" id="PQL91799.1"/>
    </source>
</evidence>
<dbReference type="SUPFAM" id="SSF52096">
    <property type="entry name" value="ClpP/crotonase"/>
    <property type="match status" value="1"/>
</dbReference>
<proteinExistence type="predicted"/>
<dbReference type="RefSeq" id="WP_105247152.1">
    <property type="nucleotide sequence ID" value="NZ_PSZM01000040.1"/>
</dbReference>
<comment type="caution">
    <text evidence="2">The sequence shown here is derived from an EMBL/GenBank/DDBJ whole genome shotgun (WGS) entry which is preliminary data.</text>
</comment>
<feature type="domain" description="Tail specific protease" evidence="1">
    <location>
        <begin position="1"/>
        <end position="173"/>
    </location>
</feature>
<dbReference type="Proteomes" id="UP000238042">
    <property type="component" value="Unassembled WGS sequence"/>
</dbReference>
<gene>
    <name evidence="2" type="ORF">C4S77_08350</name>
</gene>
<dbReference type="Gene3D" id="3.90.226.10">
    <property type="entry name" value="2-enoyl-CoA Hydratase, Chain A, domain 1"/>
    <property type="match status" value="1"/>
</dbReference>
<dbReference type="GO" id="GO:0008236">
    <property type="term" value="F:serine-type peptidase activity"/>
    <property type="evidence" value="ECO:0007669"/>
    <property type="project" value="InterPro"/>
</dbReference>